<feature type="non-terminal residue" evidence="2">
    <location>
        <position position="1"/>
    </location>
</feature>
<dbReference type="AlphaFoldDB" id="A0A392PL43"/>
<keyword evidence="3" id="KW-1185">Reference proteome</keyword>
<reference evidence="2 3" key="1">
    <citation type="journal article" date="2018" name="Front. Plant Sci.">
        <title>Red Clover (Trifolium pratense) and Zigzag Clover (T. medium) - A Picture of Genomic Similarities and Differences.</title>
        <authorList>
            <person name="Dluhosova J."/>
            <person name="Istvanek J."/>
            <person name="Nedelnik J."/>
            <person name="Repkova J."/>
        </authorList>
    </citation>
    <scope>NUCLEOTIDE SEQUENCE [LARGE SCALE GENOMIC DNA]</scope>
    <source>
        <strain evidence="3">cv. 10/8</strain>
        <tissue evidence="2">Leaf</tissue>
    </source>
</reference>
<organism evidence="2 3">
    <name type="scientific">Trifolium medium</name>
    <dbReference type="NCBI Taxonomy" id="97028"/>
    <lineage>
        <taxon>Eukaryota</taxon>
        <taxon>Viridiplantae</taxon>
        <taxon>Streptophyta</taxon>
        <taxon>Embryophyta</taxon>
        <taxon>Tracheophyta</taxon>
        <taxon>Spermatophyta</taxon>
        <taxon>Magnoliopsida</taxon>
        <taxon>eudicotyledons</taxon>
        <taxon>Gunneridae</taxon>
        <taxon>Pentapetalae</taxon>
        <taxon>rosids</taxon>
        <taxon>fabids</taxon>
        <taxon>Fabales</taxon>
        <taxon>Fabaceae</taxon>
        <taxon>Papilionoideae</taxon>
        <taxon>50 kb inversion clade</taxon>
        <taxon>NPAAA clade</taxon>
        <taxon>Hologalegina</taxon>
        <taxon>IRL clade</taxon>
        <taxon>Trifolieae</taxon>
        <taxon>Trifolium</taxon>
    </lineage>
</organism>
<evidence type="ECO:0000313" key="2">
    <source>
        <dbReference type="EMBL" id="MCI12357.1"/>
    </source>
</evidence>
<sequence length="26" mass="2998">LGQGRDKTLQYLKENTHLLEEVEKVG</sequence>
<dbReference type="Pfam" id="PF21096">
    <property type="entry name" value="RecA_C"/>
    <property type="match status" value="1"/>
</dbReference>
<feature type="domain" description="RecA-like C-terminal" evidence="1">
    <location>
        <begin position="1"/>
        <end position="24"/>
    </location>
</feature>
<dbReference type="InterPro" id="IPR023400">
    <property type="entry name" value="RecA_C_sf"/>
</dbReference>
<dbReference type="InterPro" id="IPR049261">
    <property type="entry name" value="RecA-like_C"/>
</dbReference>
<dbReference type="SUPFAM" id="SSF54752">
    <property type="entry name" value="RecA protein, C-terminal domain"/>
    <property type="match status" value="1"/>
</dbReference>
<protein>
    <submittedName>
        <fullName evidence="2">DNA repair and recombination protein</fullName>
    </submittedName>
</protein>
<proteinExistence type="predicted"/>
<accession>A0A392PL43</accession>
<evidence type="ECO:0000313" key="3">
    <source>
        <dbReference type="Proteomes" id="UP000265520"/>
    </source>
</evidence>
<dbReference type="Proteomes" id="UP000265520">
    <property type="component" value="Unassembled WGS sequence"/>
</dbReference>
<dbReference type="Gene3D" id="3.30.250.10">
    <property type="entry name" value="RecA protein, C-terminal domain"/>
    <property type="match status" value="1"/>
</dbReference>
<name>A0A392PL43_9FABA</name>
<comment type="caution">
    <text evidence="2">The sequence shown here is derived from an EMBL/GenBank/DDBJ whole genome shotgun (WGS) entry which is preliminary data.</text>
</comment>
<dbReference type="EMBL" id="LXQA010083852">
    <property type="protein sequence ID" value="MCI12357.1"/>
    <property type="molecule type" value="Genomic_DNA"/>
</dbReference>
<evidence type="ECO:0000259" key="1">
    <source>
        <dbReference type="Pfam" id="PF21096"/>
    </source>
</evidence>